<dbReference type="InterPro" id="IPR036412">
    <property type="entry name" value="HAD-like_sf"/>
</dbReference>
<proteinExistence type="inferred from homology"/>
<keyword evidence="3" id="KW-0597">Phosphoprotein</keyword>
<keyword evidence="9 11" id="KW-1133">Transmembrane helix</keyword>
<evidence type="ECO:0000256" key="11">
    <source>
        <dbReference type="SAM" id="Phobius"/>
    </source>
</evidence>
<keyword evidence="6" id="KW-0067">ATP-binding</keyword>
<keyword evidence="10 11" id="KW-0472">Membrane</keyword>
<dbReference type="PRINTS" id="PR00119">
    <property type="entry name" value="CATATPASE"/>
</dbReference>
<dbReference type="InterPro" id="IPR001757">
    <property type="entry name" value="P_typ_ATPase"/>
</dbReference>
<dbReference type="InterPro" id="IPR059000">
    <property type="entry name" value="ATPase_P-type_domA"/>
</dbReference>
<evidence type="ECO:0000256" key="9">
    <source>
        <dbReference type="ARBA" id="ARBA00022989"/>
    </source>
</evidence>
<dbReference type="InterPro" id="IPR023298">
    <property type="entry name" value="ATPase_P-typ_TM_dom_sf"/>
</dbReference>
<evidence type="ECO:0000313" key="13">
    <source>
        <dbReference type="EMBL" id="MBU2787130.1"/>
    </source>
</evidence>
<dbReference type="NCBIfam" id="TIGR01494">
    <property type="entry name" value="ATPase_P-type"/>
    <property type="match status" value="2"/>
</dbReference>
<evidence type="ECO:0000256" key="1">
    <source>
        <dbReference type="ARBA" id="ARBA00004127"/>
    </source>
</evidence>
<feature type="transmembrane region" description="Helical" evidence="11">
    <location>
        <begin position="763"/>
        <end position="782"/>
    </location>
</feature>
<comment type="subcellular location">
    <subcellularLocation>
        <location evidence="1">Endomembrane system</location>
        <topology evidence="1">Multi-pass membrane protein</topology>
    </subcellularLocation>
</comment>
<dbReference type="Gene3D" id="3.40.50.1000">
    <property type="entry name" value="HAD superfamily/HAD-like"/>
    <property type="match status" value="1"/>
</dbReference>
<dbReference type="PANTHER" id="PTHR43294:SF20">
    <property type="entry name" value="P-TYPE ATPASE"/>
    <property type="match status" value="1"/>
</dbReference>
<dbReference type="InterPro" id="IPR050510">
    <property type="entry name" value="Cation_transp_ATPase_P-type"/>
</dbReference>
<dbReference type="InterPro" id="IPR018303">
    <property type="entry name" value="ATPase_P-typ_P_site"/>
</dbReference>
<dbReference type="GO" id="GO:0005886">
    <property type="term" value="C:plasma membrane"/>
    <property type="evidence" value="ECO:0007669"/>
    <property type="project" value="TreeGrafter"/>
</dbReference>
<dbReference type="GO" id="GO:0006883">
    <property type="term" value="P:intracellular sodium ion homeostasis"/>
    <property type="evidence" value="ECO:0007669"/>
    <property type="project" value="TreeGrafter"/>
</dbReference>
<feature type="transmembrane region" description="Helical" evidence="11">
    <location>
        <begin position="794"/>
        <end position="812"/>
    </location>
</feature>
<feature type="transmembrane region" description="Helical" evidence="11">
    <location>
        <begin position="251"/>
        <end position="272"/>
    </location>
</feature>
<dbReference type="Gene3D" id="2.70.150.10">
    <property type="entry name" value="Calcium-transporting ATPase, cytoplasmic transduction domain A"/>
    <property type="match status" value="1"/>
</dbReference>
<reference evidence="13" key="1">
    <citation type="journal article" date="2021" name="ISME J.">
        <title>Genomic evolution of the class Acidithiobacillia: deep-branching Proteobacteria living in extreme acidic conditions.</title>
        <authorList>
            <person name="Moya-Beltran A."/>
            <person name="Beard S."/>
            <person name="Rojas-Villalobos C."/>
            <person name="Issotta F."/>
            <person name="Gallardo Y."/>
            <person name="Ulloa R."/>
            <person name="Giaveno A."/>
            <person name="Degli Esposti M."/>
            <person name="Johnson D.B."/>
            <person name="Quatrini R."/>
        </authorList>
    </citation>
    <scope>NUCLEOTIDE SEQUENCE</scope>
    <source>
        <strain evidence="13">VAN18-1</strain>
    </source>
</reference>
<dbReference type="Pfam" id="PF00689">
    <property type="entry name" value="Cation_ATPase_C"/>
    <property type="match status" value="1"/>
</dbReference>
<keyword evidence="4 11" id="KW-0812">Transmembrane</keyword>
<accession>A0AAE3CJ89</accession>
<dbReference type="GO" id="GO:0030007">
    <property type="term" value="P:intracellular potassium ion homeostasis"/>
    <property type="evidence" value="ECO:0007669"/>
    <property type="project" value="TreeGrafter"/>
</dbReference>
<dbReference type="SFLD" id="SFLDF00027">
    <property type="entry name" value="p-type_atpase"/>
    <property type="match status" value="1"/>
</dbReference>
<dbReference type="GO" id="GO:1902600">
    <property type="term" value="P:proton transmembrane transport"/>
    <property type="evidence" value="ECO:0007669"/>
    <property type="project" value="TreeGrafter"/>
</dbReference>
<organism evidence="13 14">
    <name type="scientific">Igneacidithiobacillus copahuensis</name>
    <dbReference type="NCBI Taxonomy" id="2724909"/>
    <lineage>
        <taxon>Bacteria</taxon>
        <taxon>Pseudomonadati</taxon>
        <taxon>Pseudomonadota</taxon>
        <taxon>Acidithiobacillia</taxon>
        <taxon>Acidithiobacillales</taxon>
        <taxon>Acidithiobacillaceae</taxon>
        <taxon>Igneacidithiobacillus</taxon>
    </lineage>
</organism>
<feature type="domain" description="Cation-transporting P-type ATPase N-terminal" evidence="12">
    <location>
        <begin position="10"/>
        <end position="83"/>
    </location>
</feature>
<feature type="transmembrane region" description="Helical" evidence="11">
    <location>
        <begin position="832"/>
        <end position="851"/>
    </location>
</feature>
<comment type="caution">
    <text evidence="13">The sequence shown here is derived from an EMBL/GenBank/DDBJ whole genome shotgun (WGS) entry which is preliminary data.</text>
</comment>
<dbReference type="PRINTS" id="PR00120">
    <property type="entry name" value="HATPASE"/>
</dbReference>
<name>A0AAE3CJ89_9PROT</name>
<comment type="similarity">
    <text evidence="2">Belongs to the cation transport ATPase (P-type) (TC 3.A.3) family. Type IIA subfamily.</text>
</comment>
<keyword evidence="8" id="KW-1278">Translocase</keyword>
<evidence type="ECO:0000256" key="10">
    <source>
        <dbReference type="ARBA" id="ARBA00023136"/>
    </source>
</evidence>
<evidence type="ECO:0000313" key="14">
    <source>
        <dbReference type="Proteomes" id="UP001197378"/>
    </source>
</evidence>
<dbReference type="Pfam" id="PF13246">
    <property type="entry name" value="Cation_ATPase"/>
    <property type="match status" value="1"/>
</dbReference>
<dbReference type="Pfam" id="PF00122">
    <property type="entry name" value="E1-E2_ATPase"/>
    <property type="match status" value="1"/>
</dbReference>
<protein>
    <submittedName>
        <fullName evidence="13">HAD-IC family P-type ATPase</fullName>
    </submittedName>
</protein>
<dbReference type="GO" id="GO:0005524">
    <property type="term" value="F:ATP binding"/>
    <property type="evidence" value="ECO:0007669"/>
    <property type="project" value="UniProtKB-KW"/>
</dbReference>
<dbReference type="PANTHER" id="PTHR43294">
    <property type="entry name" value="SODIUM/POTASSIUM-TRANSPORTING ATPASE SUBUNIT ALPHA"/>
    <property type="match status" value="1"/>
</dbReference>
<dbReference type="GO" id="GO:0012505">
    <property type="term" value="C:endomembrane system"/>
    <property type="evidence" value="ECO:0007669"/>
    <property type="project" value="UniProtKB-SubCell"/>
</dbReference>
<dbReference type="SUPFAM" id="SSF56784">
    <property type="entry name" value="HAD-like"/>
    <property type="match status" value="1"/>
</dbReference>
<dbReference type="Pfam" id="PF08282">
    <property type="entry name" value="Hydrolase_3"/>
    <property type="match status" value="1"/>
</dbReference>
<evidence type="ECO:0000256" key="2">
    <source>
        <dbReference type="ARBA" id="ARBA00005675"/>
    </source>
</evidence>
<evidence type="ECO:0000256" key="7">
    <source>
        <dbReference type="ARBA" id="ARBA00022842"/>
    </source>
</evidence>
<dbReference type="Pfam" id="PF00690">
    <property type="entry name" value="Cation_ATPase_N"/>
    <property type="match status" value="1"/>
</dbReference>
<dbReference type="Proteomes" id="UP001197378">
    <property type="component" value="Unassembled WGS sequence"/>
</dbReference>
<dbReference type="FunFam" id="2.70.150.10:FF:000160">
    <property type="entry name" value="Sarcoplasmic/endoplasmic reticulum calcium ATPase 1"/>
    <property type="match status" value="1"/>
</dbReference>
<keyword evidence="5" id="KW-0547">Nucleotide-binding</keyword>
<evidence type="ECO:0000256" key="3">
    <source>
        <dbReference type="ARBA" id="ARBA00022553"/>
    </source>
</evidence>
<dbReference type="Gene3D" id="3.40.1110.10">
    <property type="entry name" value="Calcium-transporting ATPase, cytoplasmic domain N"/>
    <property type="match status" value="1"/>
</dbReference>
<dbReference type="SUPFAM" id="SSF81660">
    <property type="entry name" value="Metal cation-transporting ATPase, ATP-binding domain N"/>
    <property type="match status" value="1"/>
</dbReference>
<dbReference type="InterPro" id="IPR006068">
    <property type="entry name" value="ATPase_P-typ_cation-transptr_C"/>
</dbReference>
<dbReference type="GO" id="GO:0016887">
    <property type="term" value="F:ATP hydrolysis activity"/>
    <property type="evidence" value="ECO:0007669"/>
    <property type="project" value="InterPro"/>
</dbReference>
<evidence type="ECO:0000256" key="5">
    <source>
        <dbReference type="ARBA" id="ARBA00022741"/>
    </source>
</evidence>
<dbReference type="Gene3D" id="1.20.1110.10">
    <property type="entry name" value="Calcium-transporting ATPase, transmembrane domain"/>
    <property type="match status" value="1"/>
</dbReference>
<evidence type="ECO:0000259" key="12">
    <source>
        <dbReference type="SMART" id="SM00831"/>
    </source>
</evidence>
<dbReference type="AlphaFoldDB" id="A0AAE3CJ89"/>
<feature type="transmembrane region" description="Helical" evidence="11">
    <location>
        <begin position="721"/>
        <end position="742"/>
    </location>
</feature>
<feature type="transmembrane region" description="Helical" evidence="11">
    <location>
        <begin position="866"/>
        <end position="883"/>
    </location>
</feature>
<dbReference type="GO" id="GO:0005391">
    <property type="term" value="F:P-type sodium:potassium-exchanging transporter activity"/>
    <property type="evidence" value="ECO:0007669"/>
    <property type="project" value="TreeGrafter"/>
</dbReference>
<evidence type="ECO:0000256" key="6">
    <source>
        <dbReference type="ARBA" id="ARBA00022840"/>
    </source>
</evidence>
<feature type="transmembrane region" description="Helical" evidence="11">
    <location>
        <begin position="690"/>
        <end position="715"/>
    </location>
</feature>
<keyword evidence="7" id="KW-0460">Magnesium</keyword>
<dbReference type="GO" id="GO:1990573">
    <property type="term" value="P:potassium ion import across plasma membrane"/>
    <property type="evidence" value="ECO:0007669"/>
    <property type="project" value="TreeGrafter"/>
</dbReference>
<dbReference type="PROSITE" id="PS00154">
    <property type="entry name" value="ATPASE_E1_E2"/>
    <property type="match status" value="1"/>
</dbReference>
<sequence length="892" mass="95964">MNEPEILSATPHAVAADSVLRQLASRSEGLGHEEIAARRQQYGANRLPTQAPPNWAQRFLRQFRDPLIYVLLAAFVVTLLLGHLLDSAVILAVLLINALIGTLQEGKAENALAAIRKILRLQAKVRRAGEWQNVDAEKLVPGDIVQLRSGDRVPADLRILSAQGLRVDESLLTGESLPSDKSPVPVEADAALGDRHSMLYAGTFVQAGRAVAVVTAIAAQTELGKIQGLLQETNTLQTPLIRQMQRFSKTLALLVLVLSTVMAGIGLARQLLPPFEVFLAVISFAVAAIPEGLPAILSITLAIGVERMARRQVIARHLHAIETLGAVTVICTDKTGTLTRNEMFARGLRTHASWYEASGTGYAPQGELAGAEAGDKARFAALEVASVANDTQLRQEGGNWQIIGEPTEGALRALSAKAGFPGEGYRRLASIPFESAHKLMAVLTERPDGQRRILLKGAPDRVLARCGSMLDADGSSLPIDIPFWERENQYLASQGLRVLALARRDVDGQQQESLDLDSLGQNFTLLALVGIVDPPRPEAITAISDCRRAGIQVKMITGDHAGTALAIAREMGLVAGGESQVLTGTELDRIAPDDLPAVALRTQVFARTSPEHKLRLVEALQTRGQVVAMTGDGVNDAPALKRADVGIAMGARGSEAAKEAADLVLVDDNFASIARAVAEGRAIYDNLRKAILFILPTNGAQGLVLLAAIIAGLQLPLTPLQILWVNLVIAVTLALALAFEPAEPAIMERPPRNPAESFLDWRFLLRVALVSVSIGGATMATFYAELSAGMPAELARSMAVTTLVLSQALYLFNVRHLQGSAWRRSTLFSNPIAWIALGVLLLLQLALLYLPPLQRVFQTVPLQPRHWGLALLIAVAVFFLVELEKRLLRKVA</sequence>
<dbReference type="SUPFAM" id="SSF81665">
    <property type="entry name" value="Calcium ATPase, transmembrane domain M"/>
    <property type="match status" value="1"/>
</dbReference>
<evidence type="ECO:0000256" key="4">
    <source>
        <dbReference type="ARBA" id="ARBA00022692"/>
    </source>
</evidence>
<dbReference type="InterPro" id="IPR023214">
    <property type="entry name" value="HAD_sf"/>
</dbReference>
<dbReference type="InterPro" id="IPR044492">
    <property type="entry name" value="P_typ_ATPase_HD_dom"/>
</dbReference>
<dbReference type="RefSeq" id="WP_215872200.1">
    <property type="nucleotide sequence ID" value="NZ_JAAXYO010000036.1"/>
</dbReference>
<dbReference type="SUPFAM" id="SSF81653">
    <property type="entry name" value="Calcium ATPase, transduction domain A"/>
    <property type="match status" value="1"/>
</dbReference>
<dbReference type="GO" id="GO:0036376">
    <property type="term" value="P:sodium ion export across plasma membrane"/>
    <property type="evidence" value="ECO:0007669"/>
    <property type="project" value="TreeGrafter"/>
</dbReference>
<dbReference type="SMART" id="SM00831">
    <property type="entry name" value="Cation_ATPase_N"/>
    <property type="match status" value="1"/>
</dbReference>
<dbReference type="EMBL" id="JAAXYO010000036">
    <property type="protein sequence ID" value="MBU2787130.1"/>
    <property type="molecule type" value="Genomic_DNA"/>
</dbReference>
<evidence type="ECO:0000256" key="8">
    <source>
        <dbReference type="ARBA" id="ARBA00022967"/>
    </source>
</evidence>
<dbReference type="InterPro" id="IPR004014">
    <property type="entry name" value="ATPase_P-typ_cation-transptr_N"/>
</dbReference>
<dbReference type="InterPro" id="IPR023299">
    <property type="entry name" value="ATPase_P-typ_cyto_dom_N"/>
</dbReference>
<dbReference type="FunFam" id="3.40.50.1000:FF:000028">
    <property type="entry name" value="Calcium-transporting P-type ATPase, putative"/>
    <property type="match status" value="1"/>
</dbReference>
<keyword evidence="14" id="KW-1185">Reference proteome</keyword>
<gene>
    <name evidence="13" type="ORF">HFQ13_02700</name>
</gene>
<dbReference type="SFLD" id="SFLDS00003">
    <property type="entry name" value="Haloacid_Dehalogenase"/>
    <property type="match status" value="1"/>
</dbReference>
<feature type="transmembrane region" description="Helical" evidence="11">
    <location>
        <begin position="278"/>
        <end position="303"/>
    </location>
</feature>
<dbReference type="InterPro" id="IPR008250">
    <property type="entry name" value="ATPase_P-typ_transduc_dom_A_sf"/>
</dbReference>
<dbReference type="SFLD" id="SFLDG00002">
    <property type="entry name" value="C1.7:_P-type_atpase_like"/>
    <property type="match status" value="1"/>
</dbReference>
<feature type="transmembrane region" description="Helical" evidence="11">
    <location>
        <begin position="67"/>
        <end position="100"/>
    </location>
</feature>